<evidence type="ECO:0000313" key="1">
    <source>
        <dbReference type="EMBL" id="KAI5653041.1"/>
    </source>
</evidence>
<accession>A0ACC0A0K1</accession>
<proteinExistence type="predicted"/>
<protein>
    <submittedName>
        <fullName evidence="1">Uncharacterized protein</fullName>
    </submittedName>
</protein>
<reference evidence="2" key="1">
    <citation type="journal article" date="2023" name="Nat. Plants">
        <title>Single-cell RNA sequencing provides a high-resolution roadmap for understanding the multicellular compartmentation of specialized metabolism.</title>
        <authorList>
            <person name="Sun S."/>
            <person name="Shen X."/>
            <person name="Li Y."/>
            <person name="Li Y."/>
            <person name="Wang S."/>
            <person name="Li R."/>
            <person name="Zhang H."/>
            <person name="Shen G."/>
            <person name="Guo B."/>
            <person name="Wei J."/>
            <person name="Xu J."/>
            <person name="St-Pierre B."/>
            <person name="Chen S."/>
            <person name="Sun C."/>
        </authorList>
    </citation>
    <scope>NUCLEOTIDE SEQUENCE [LARGE SCALE GENOMIC DNA]</scope>
</reference>
<evidence type="ECO:0000313" key="2">
    <source>
        <dbReference type="Proteomes" id="UP001060085"/>
    </source>
</evidence>
<dbReference type="EMBL" id="CM044707">
    <property type="protein sequence ID" value="KAI5653041.1"/>
    <property type="molecule type" value="Genomic_DNA"/>
</dbReference>
<keyword evidence="2" id="KW-1185">Reference proteome</keyword>
<sequence length="108" mass="12099">MNTKWASLRVEVGWQAFDAGRVGLNPTRPVCLFVFCVTLRDSFSAGLCRLTFVVPCVWLELFLRPLVSLRDSRHSSPEEHSLAVLRCAHRSRTRQTRSAPAAAALTET</sequence>
<name>A0ACC0A0K1_CATRO</name>
<dbReference type="Proteomes" id="UP001060085">
    <property type="component" value="Linkage Group LG07"/>
</dbReference>
<organism evidence="1 2">
    <name type="scientific">Catharanthus roseus</name>
    <name type="common">Madagascar periwinkle</name>
    <name type="synonym">Vinca rosea</name>
    <dbReference type="NCBI Taxonomy" id="4058"/>
    <lineage>
        <taxon>Eukaryota</taxon>
        <taxon>Viridiplantae</taxon>
        <taxon>Streptophyta</taxon>
        <taxon>Embryophyta</taxon>
        <taxon>Tracheophyta</taxon>
        <taxon>Spermatophyta</taxon>
        <taxon>Magnoliopsida</taxon>
        <taxon>eudicotyledons</taxon>
        <taxon>Gunneridae</taxon>
        <taxon>Pentapetalae</taxon>
        <taxon>asterids</taxon>
        <taxon>lamiids</taxon>
        <taxon>Gentianales</taxon>
        <taxon>Apocynaceae</taxon>
        <taxon>Rauvolfioideae</taxon>
        <taxon>Vinceae</taxon>
        <taxon>Catharanthinae</taxon>
        <taxon>Catharanthus</taxon>
    </lineage>
</organism>
<gene>
    <name evidence="1" type="ORF">M9H77_30228</name>
</gene>
<comment type="caution">
    <text evidence="1">The sequence shown here is derived from an EMBL/GenBank/DDBJ whole genome shotgun (WGS) entry which is preliminary data.</text>
</comment>